<organism evidence="1 2">
    <name type="scientific">Aspergillus tanneri</name>
    <dbReference type="NCBI Taxonomy" id="1220188"/>
    <lineage>
        <taxon>Eukaryota</taxon>
        <taxon>Fungi</taxon>
        <taxon>Dikarya</taxon>
        <taxon>Ascomycota</taxon>
        <taxon>Pezizomycotina</taxon>
        <taxon>Eurotiomycetes</taxon>
        <taxon>Eurotiomycetidae</taxon>
        <taxon>Eurotiales</taxon>
        <taxon>Aspergillaceae</taxon>
        <taxon>Aspergillus</taxon>
        <taxon>Aspergillus subgen. Circumdati</taxon>
    </lineage>
</organism>
<evidence type="ECO:0000313" key="1">
    <source>
        <dbReference type="EMBL" id="KAA8641478.1"/>
    </source>
</evidence>
<accession>A0A5M9M402</accession>
<dbReference type="OrthoDB" id="17458at2759"/>
<reference evidence="1 2" key="1">
    <citation type="submission" date="2019-08" db="EMBL/GenBank/DDBJ databases">
        <title>The genome sequence of a newly discovered highly antifungal drug resistant Aspergillus species, Aspergillus tanneri NIH 1004.</title>
        <authorList>
            <person name="Mounaud S."/>
            <person name="Singh I."/>
            <person name="Joardar V."/>
            <person name="Pakala S."/>
            <person name="Pakala S."/>
            <person name="Venepally P."/>
            <person name="Chung J.K."/>
            <person name="Losada L."/>
            <person name="Nierman W.C."/>
        </authorList>
    </citation>
    <scope>NUCLEOTIDE SEQUENCE [LARGE SCALE GENOMIC DNA]</scope>
    <source>
        <strain evidence="1 2">NIH1004</strain>
    </source>
</reference>
<dbReference type="InterPro" id="IPR036866">
    <property type="entry name" value="RibonucZ/Hydroxyglut_hydro"/>
</dbReference>
<evidence type="ECO:0000313" key="2">
    <source>
        <dbReference type="Proteomes" id="UP000324241"/>
    </source>
</evidence>
<proteinExistence type="predicted"/>
<name>A0A5M9M402_9EURO</name>
<protein>
    <recommendedName>
        <fullName evidence="3">Metallo-beta-lactamase domain-containing protein</fullName>
    </recommendedName>
</protein>
<dbReference type="Gene3D" id="3.60.15.10">
    <property type="entry name" value="Ribonuclease Z/Hydroxyacylglutathione hydrolase-like"/>
    <property type="match status" value="1"/>
</dbReference>
<dbReference type="Proteomes" id="UP000324241">
    <property type="component" value="Unassembled WGS sequence"/>
</dbReference>
<dbReference type="SUPFAM" id="SSF56281">
    <property type="entry name" value="Metallo-hydrolase/oxidoreductase"/>
    <property type="match status" value="1"/>
</dbReference>
<dbReference type="RefSeq" id="XP_033420840.1">
    <property type="nucleotide sequence ID" value="XM_033566638.1"/>
</dbReference>
<comment type="caution">
    <text evidence="1">The sequence shown here is derived from an EMBL/GenBank/DDBJ whole genome shotgun (WGS) entry which is preliminary data.</text>
</comment>
<dbReference type="EMBL" id="QUQM01000010">
    <property type="protein sequence ID" value="KAA8641478.1"/>
    <property type="molecule type" value="Genomic_DNA"/>
</dbReference>
<gene>
    <name evidence="1" type="ORF">ATNIH1004_001943</name>
</gene>
<evidence type="ECO:0008006" key="3">
    <source>
        <dbReference type="Google" id="ProtNLM"/>
    </source>
</evidence>
<sequence length="221" mass="24586">MSILFISPVGNNQEASDPPLPSVNLPVHHPSSAVMLLKTVGFILWKYYSSDEFLDHLCTRNLVKVLMHNELTIDLATGSEMTTAKNRVGPFDAGYVSVGESFPNARPVSGLNLRVESGQMGMPCTLTSIITSDGEAVWTNHIRQVLADLNITLSHVYLIHWHSDHTGGVPDLFAHRPECTAWIYKCDLDRNQKVITDRDVFRVEGVTVRAIFSSDHAHDHI</sequence>
<dbReference type="AlphaFoldDB" id="A0A5M9M402"/>
<dbReference type="VEuPathDB" id="FungiDB:EYZ11_002430"/>
<dbReference type="GeneID" id="54324645"/>